<organism evidence="1 2">
    <name type="scientific">Meloidogyne enterolobii</name>
    <name type="common">Root-knot nematode worm</name>
    <name type="synonym">Meloidogyne mayaguensis</name>
    <dbReference type="NCBI Taxonomy" id="390850"/>
    <lineage>
        <taxon>Eukaryota</taxon>
        <taxon>Metazoa</taxon>
        <taxon>Ecdysozoa</taxon>
        <taxon>Nematoda</taxon>
        <taxon>Chromadorea</taxon>
        <taxon>Rhabditida</taxon>
        <taxon>Tylenchina</taxon>
        <taxon>Tylenchomorpha</taxon>
        <taxon>Tylenchoidea</taxon>
        <taxon>Meloidogynidae</taxon>
        <taxon>Meloidogyninae</taxon>
        <taxon>Meloidogyne</taxon>
    </lineage>
</organism>
<reference evidence="1 2" key="1">
    <citation type="submission" date="2020-08" db="EMBL/GenBank/DDBJ databases">
        <authorList>
            <person name="Koutsovoulos G."/>
            <person name="Danchin GJ E."/>
        </authorList>
    </citation>
    <scope>NUCLEOTIDE SEQUENCE [LARGE SCALE GENOMIC DNA]</scope>
</reference>
<dbReference type="Proteomes" id="UP000580250">
    <property type="component" value="Unassembled WGS sequence"/>
</dbReference>
<accession>A0A6V7Y4M3</accession>
<comment type="caution">
    <text evidence="1">The sequence shown here is derived from an EMBL/GenBank/DDBJ whole genome shotgun (WGS) entry which is preliminary data.</text>
</comment>
<protein>
    <submittedName>
        <fullName evidence="1">Uncharacterized protein</fullName>
    </submittedName>
</protein>
<sequence>MESHIFCDEHKTEWVYREPKLTSLAEACDHMVESVRLALGHDRVQVLNDKSIDEANLDPSTAFHSSSLYRTFNFAQ</sequence>
<name>A0A6V7Y4M3_MELEN</name>
<dbReference type="AlphaFoldDB" id="A0A6V7Y4M3"/>
<evidence type="ECO:0000313" key="1">
    <source>
        <dbReference type="EMBL" id="CAD2206619.1"/>
    </source>
</evidence>
<proteinExistence type="predicted"/>
<gene>
    <name evidence="1" type="ORF">MENT_LOCUS60501</name>
</gene>
<dbReference type="OrthoDB" id="47328at2759"/>
<evidence type="ECO:0000313" key="2">
    <source>
        <dbReference type="Proteomes" id="UP000580250"/>
    </source>
</evidence>
<dbReference type="EMBL" id="CAJEWN010003129">
    <property type="protein sequence ID" value="CAD2206619.1"/>
    <property type="molecule type" value="Genomic_DNA"/>
</dbReference>